<accession>A0A8H6YHX6</accession>
<sequence length="341" mass="36959">MAVPVIIWPAAWYVKAAIMAPQMKLRSLITKDTSISGFYGPGSWWAWLITLGMTHGHSLLGTREAGEWDYDLIAASGYNIVAAIDLILKARIIGRLGDSTCESPLFPALLCAERVVSVGTGSSLFTIAIAGWVPRSSDRRRLGVAIIPIVFALVASCFSYRAHEAILRTEPEHGCKLPDGSPLQSQISYILDAIPHSLLWVGKTFPVVYTGSYWLVVGAVTIVSAAATRCHDKLRWSGLALAGAVLLPLMIELALGGMVVSGFLGFWALLWAPQYILAFCPQMGFFPLTGTSVMDMDQLAALLSIGFIAALRSGRRILKALRNRADSSESAHELEPLYNEP</sequence>
<proteinExistence type="predicted"/>
<evidence type="ECO:0000313" key="2">
    <source>
        <dbReference type="EMBL" id="KAF7358611.1"/>
    </source>
</evidence>
<feature type="transmembrane region" description="Helical" evidence="1">
    <location>
        <begin position="239"/>
        <end position="272"/>
    </location>
</feature>
<dbReference type="AlphaFoldDB" id="A0A8H6YHX6"/>
<protein>
    <submittedName>
        <fullName evidence="2">Uncharacterized protein</fullName>
    </submittedName>
</protein>
<keyword evidence="1" id="KW-1133">Transmembrane helix</keyword>
<name>A0A8H6YHX6_9AGAR</name>
<reference evidence="2" key="1">
    <citation type="submission" date="2020-05" db="EMBL/GenBank/DDBJ databases">
        <title>Mycena genomes resolve the evolution of fungal bioluminescence.</title>
        <authorList>
            <person name="Tsai I.J."/>
        </authorList>
    </citation>
    <scope>NUCLEOTIDE SEQUENCE</scope>
    <source>
        <strain evidence="2">160909Yilan</strain>
    </source>
</reference>
<dbReference type="OrthoDB" id="3550824at2759"/>
<dbReference type="Proteomes" id="UP000623467">
    <property type="component" value="Unassembled WGS sequence"/>
</dbReference>
<keyword evidence="1" id="KW-0812">Transmembrane</keyword>
<feature type="transmembrane region" description="Helical" evidence="1">
    <location>
        <begin position="207"/>
        <end position="227"/>
    </location>
</feature>
<organism evidence="2 3">
    <name type="scientific">Mycena sanguinolenta</name>
    <dbReference type="NCBI Taxonomy" id="230812"/>
    <lineage>
        <taxon>Eukaryota</taxon>
        <taxon>Fungi</taxon>
        <taxon>Dikarya</taxon>
        <taxon>Basidiomycota</taxon>
        <taxon>Agaricomycotina</taxon>
        <taxon>Agaricomycetes</taxon>
        <taxon>Agaricomycetidae</taxon>
        <taxon>Agaricales</taxon>
        <taxon>Marasmiineae</taxon>
        <taxon>Mycenaceae</taxon>
        <taxon>Mycena</taxon>
    </lineage>
</organism>
<keyword evidence="3" id="KW-1185">Reference proteome</keyword>
<comment type="caution">
    <text evidence="2">The sequence shown here is derived from an EMBL/GenBank/DDBJ whole genome shotgun (WGS) entry which is preliminary data.</text>
</comment>
<evidence type="ECO:0000256" key="1">
    <source>
        <dbReference type="SAM" id="Phobius"/>
    </source>
</evidence>
<feature type="transmembrane region" description="Helical" evidence="1">
    <location>
        <begin position="142"/>
        <end position="162"/>
    </location>
</feature>
<keyword evidence="1" id="KW-0472">Membrane</keyword>
<gene>
    <name evidence="2" type="ORF">MSAN_01199800</name>
</gene>
<evidence type="ECO:0000313" key="3">
    <source>
        <dbReference type="Proteomes" id="UP000623467"/>
    </source>
</evidence>
<dbReference type="EMBL" id="JACAZH010000009">
    <property type="protein sequence ID" value="KAF7358611.1"/>
    <property type="molecule type" value="Genomic_DNA"/>
</dbReference>